<feature type="binding site" evidence="11">
    <location>
        <begin position="188"/>
        <end position="195"/>
    </location>
    <ligand>
        <name>ATP</name>
        <dbReference type="ChEBI" id="CHEBI:30616"/>
    </ligand>
</feature>
<evidence type="ECO:0000256" key="8">
    <source>
        <dbReference type="ARBA" id="ARBA00034617"/>
    </source>
</evidence>
<evidence type="ECO:0000256" key="10">
    <source>
        <dbReference type="ARBA" id="ARBA00048988"/>
    </source>
</evidence>
<evidence type="ECO:0000256" key="6">
    <source>
        <dbReference type="ARBA" id="ARBA00023125"/>
    </source>
</evidence>
<dbReference type="RefSeq" id="WP_127350879.1">
    <property type="nucleotide sequence ID" value="NZ_CP034791.1"/>
</dbReference>
<evidence type="ECO:0000259" key="12">
    <source>
        <dbReference type="PROSITE" id="PS51198"/>
    </source>
</evidence>
<protein>
    <recommendedName>
        <fullName evidence="9">DNA 3'-5' helicase</fullName>
        <ecNumber evidence="9">5.6.2.4</ecNumber>
    </recommendedName>
</protein>
<dbReference type="InterPro" id="IPR000212">
    <property type="entry name" value="DNA_helicase_UvrD/REP"/>
</dbReference>
<evidence type="ECO:0000256" key="2">
    <source>
        <dbReference type="ARBA" id="ARBA00022741"/>
    </source>
</evidence>
<dbReference type="PROSITE" id="PS51198">
    <property type="entry name" value="UVRD_HELICASE_ATP_BIND"/>
    <property type="match status" value="1"/>
</dbReference>
<dbReference type="Pfam" id="PF00580">
    <property type="entry name" value="UvrD-helicase"/>
    <property type="match status" value="1"/>
</dbReference>
<organism evidence="13 14">
    <name type="scientific">Caldicellulosiruptor changbaiensis</name>
    <dbReference type="NCBI Taxonomy" id="1222016"/>
    <lineage>
        <taxon>Bacteria</taxon>
        <taxon>Bacillati</taxon>
        <taxon>Bacillota</taxon>
        <taxon>Bacillota incertae sedis</taxon>
        <taxon>Caldicellulosiruptorales</taxon>
        <taxon>Caldicellulosiruptoraceae</taxon>
        <taxon>Caldicellulosiruptor</taxon>
    </lineage>
</organism>
<keyword evidence="14" id="KW-1185">Reference proteome</keyword>
<feature type="domain" description="UvrD-like helicase ATP-binding" evidence="12">
    <location>
        <begin position="167"/>
        <end position="516"/>
    </location>
</feature>
<comment type="catalytic activity">
    <reaction evidence="8">
        <text>Couples ATP hydrolysis with the unwinding of duplex DNA by translocating in the 3'-5' direction.</text>
        <dbReference type="EC" id="5.6.2.4"/>
    </reaction>
</comment>
<dbReference type="InterPro" id="IPR014016">
    <property type="entry name" value="UvrD-like_ATP-bd"/>
</dbReference>
<dbReference type="PANTHER" id="PTHR11070:SF2">
    <property type="entry name" value="ATP-DEPENDENT DNA HELICASE SRS2"/>
    <property type="match status" value="1"/>
</dbReference>
<dbReference type="GO" id="GO:0000725">
    <property type="term" value="P:recombinational repair"/>
    <property type="evidence" value="ECO:0007669"/>
    <property type="project" value="TreeGrafter"/>
</dbReference>
<dbReference type="InterPro" id="IPR014017">
    <property type="entry name" value="DNA_helicase_UvrD-like_C"/>
</dbReference>
<comment type="similarity">
    <text evidence="1">Belongs to the helicase family. UvrD subfamily.</text>
</comment>
<dbReference type="GO" id="GO:0016887">
    <property type="term" value="F:ATP hydrolysis activity"/>
    <property type="evidence" value="ECO:0007669"/>
    <property type="project" value="RHEA"/>
</dbReference>
<comment type="catalytic activity">
    <reaction evidence="10">
        <text>ATP + H2O = ADP + phosphate + H(+)</text>
        <dbReference type="Rhea" id="RHEA:13065"/>
        <dbReference type="ChEBI" id="CHEBI:15377"/>
        <dbReference type="ChEBI" id="CHEBI:15378"/>
        <dbReference type="ChEBI" id="CHEBI:30616"/>
        <dbReference type="ChEBI" id="CHEBI:43474"/>
        <dbReference type="ChEBI" id="CHEBI:456216"/>
        <dbReference type="EC" id="5.6.2.4"/>
    </reaction>
</comment>
<evidence type="ECO:0000313" key="13">
    <source>
        <dbReference type="EMBL" id="AZT89256.1"/>
    </source>
</evidence>
<keyword evidence="7" id="KW-0413">Isomerase</keyword>
<dbReference type="Proteomes" id="UP000282930">
    <property type="component" value="Chromosome"/>
</dbReference>
<evidence type="ECO:0000256" key="5">
    <source>
        <dbReference type="ARBA" id="ARBA00022840"/>
    </source>
</evidence>
<dbReference type="GO" id="GO:0005524">
    <property type="term" value="F:ATP binding"/>
    <property type="evidence" value="ECO:0007669"/>
    <property type="project" value="UniProtKB-UniRule"/>
</dbReference>
<evidence type="ECO:0000256" key="7">
    <source>
        <dbReference type="ARBA" id="ARBA00023235"/>
    </source>
</evidence>
<dbReference type="InterPro" id="IPR027417">
    <property type="entry name" value="P-loop_NTPase"/>
</dbReference>
<dbReference type="PANTHER" id="PTHR11070">
    <property type="entry name" value="UVRD / RECB / PCRA DNA HELICASE FAMILY MEMBER"/>
    <property type="match status" value="1"/>
</dbReference>
<dbReference type="EMBL" id="CP034791">
    <property type="protein sequence ID" value="AZT89256.1"/>
    <property type="molecule type" value="Genomic_DNA"/>
</dbReference>
<dbReference type="Gene3D" id="3.40.50.300">
    <property type="entry name" value="P-loop containing nucleotide triphosphate hydrolases"/>
    <property type="match status" value="3"/>
</dbReference>
<sequence>MLLVRDQMMKKMKKEKNKKKILKILSFAREIQQIGKEELRNSLYIRKIKGCREPIFKFRLNTNERVLFMFGSDIEDLREEFKNAIVLIDYCNHDSQIIKARRIESINANKIEEDLKIEMWTSEDEFDNEINALYKNYKFCVNQEMNIVISDQFMKYLIEDDSEEYLYYLNDEQYECLKNSTLATIVKGSAGSGKTTILLHKLGMLAGDKLKVGYFTYTSYLRDRAENIYSKYWKYDKSKIYFYSLIDFLLRTTGISMDRVVTLNRFKQWYMNTVGRFYKFHYIDVWTEIKGIIKGCMGINWIRDRAIPVEFLDDRIAEFFEKKGYIKRHSDRWILHTQKSLNEIKEELYREGYKGEREILVIENLKKYFYRLHNLIDTAKSGLDEEYYLELPEDYSIFSYEDRKEIYQIYLKYNEWLKESNLFDEDDLALIVIEKIKRNEIEKFDFLLVDEIQDLSEVEIYALINLVKNKENIIATGDVHQIINPTFFSFGRVANYFSCIDVNFKEFCLKKNYRSQEQIVALANKMCEFRKKYIGALSDDILEVSIRSGEKPWIVPLDKNNLEKAVEFVSTTKSSVLVVEDEDTKNKIASKYNILEKTFTVHEAKGLEFNYVICLNLISKHEDVWMDILSGVAKRISKYRYFFNLFYVAITRCKRWLIIMEENPYIDIIEALKGYIWYSDVLEIDEKMLEISSIEERYQYARMLEQKEMLKEAISAYEKLGSEKDVLRCRIKLQAEATGYEKAGDRLLEIEEFEEAAKYYFKALCYEKMIKAKILAGNYINREDILKEDMNEYNITWPGLLSKFDDREIVQLYHKYFSGKCEKIKNLFNDIDFYINYSAEMLKIIDGGK</sequence>
<gene>
    <name evidence="13" type="ORF">ELD05_00360</name>
</gene>
<keyword evidence="5 11" id="KW-0067">ATP-binding</keyword>
<evidence type="ECO:0000256" key="1">
    <source>
        <dbReference type="ARBA" id="ARBA00009922"/>
    </source>
</evidence>
<evidence type="ECO:0000256" key="4">
    <source>
        <dbReference type="ARBA" id="ARBA00022806"/>
    </source>
</evidence>
<dbReference type="GO" id="GO:0003677">
    <property type="term" value="F:DNA binding"/>
    <property type="evidence" value="ECO:0007669"/>
    <property type="project" value="UniProtKB-KW"/>
</dbReference>
<evidence type="ECO:0000256" key="3">
    <source>
        <dbReference type="ARBA" id="ARBA00022801"/>
    </source>
</evidence>
<dbReference type="InterPro" id="IPR013986">
    <property type="entry name" value="DExx_box_DNA_helicase_dom_sf"/>
</dbReference>
<keyword evidence="6" id="KW-0238">DNA-binding</keyword>
<keyword evidence="3 11" id="KW-0378">Hydrolase</keyword>
<keyword evidence="2 11" id="KW-0547">Nucleotide-binding</keyword>
<evidence type="ECO:0000313" key="14">
    <source>
        <dbReference type="Proteomes" id="UP000282930"/>
    </source>
</evidence>
<keyword evidence="4 11" id="KW-0347">Helicase</keyword>
<dbReference type="EC" id="5.6.2.4" evidence="9"/>
<evidence type="ECO:0000256" key="9">
    <source>
        <dbReference type="ARBA" id="ARBA00034808"/>
    </source>
</evidence>
<reference evidence="13 14" key="1">
    <citation type="submission" date="2018-12" db="EMBL/GenBank/DDBJ databases">
        <title>Genome sequence from the cellulolytic species, Caldicellulosiruptor changbaiensis.</title>
        <authorList>
            <person name="Blumer-Schuette S.E."/>
            <person name="Mendoza C."/>
        </authorList>
    </citation>
    <scope>NUCLEOTIDE SEQUENCE [LARGE SCALE GENOMIC DNA]</scope>
    <source>
        <strain evidence="13 14">CBS-Z</strain>
    </source>
</reference>
<dbReference type="AlphaFoldDB" id="A0A3T0D364"/>
<evidence type="ECO:0000256" key="11">
    <source>
        <dbReference type="PROSITE-ProRule" id="PRU00560"/>
    </source>
</evidence>
<name>A0A3T0D364_9FIRM</name>
<dbReference type="Pfam" id="PF13361">
    <property type="entry name" value="UvrD_C"/>
    <property type="match status" value="1"/>
</dbReference>
<dbReference type="Gene3D" id="1.10.10.160">
    <property type="match status" value="1"/>
</dbReference>
<dbReference type="SUPFAM" id="SSF52540">
    <property type="entry name" value="P-loop containing nucleoside triphosphate hydrolases"/>
    <property type="match status" value="1"/>
</dbReference>
<proteinExistence type="inferred from homology"/>
<accession>A0A3T0D364</accession>
<dbReference type="KEGG" id="ccha:ELD05_00360"/>
<dbReference type="GO" id="GO:0043138">
    <property type="term" value="F:3'-5' DNA helicase activity"/>
    <property type="evidence" value="ECO:0007669"/>
    <property type="project" value="UniProtKB-EC"/>
</dbReference>